<dbReference type="GO" id="GO:0005886">
    <property type="term" value="C:plasma membrane"/>
    <property type="evidence" value="ECO:0007669"/>
    <property type="project" value="TreeGrafter"/>
</dbReference>
<reference evidence="4 5" key="1">
    <citation type="journal article" date="2013" name="Genome Announc.">
        <title>Complete genome sequence of Myxococcus stipitatus strain DSM 14675, a fruiting myxobacterium.</title>
        <authorList>
            <person name="Huntley S."/>
            <person name="Kneip S."/>
            <person name="Treuner-Lange A."/>
            <person name="Sogaard-Andersen L."/>
        </authorList>
    </citation>
    <scope>NUCLEOTIDE SEQUENCE [LARGE SCALE GENOMIC DNA]</scope>
    <source>
        <strain evidence="5">DSM 14675 / JCM 12634 / Mx s8</strain>
    </source>
</reference>
<dbReference type="InterPro" id="IPR013968">
    <property type="entry name" value="PKS_KR"/>
</dbReference>
<dbReference type="STRING" id="1278073.MYSTI_04786"/>
<dbReference type="GO" id="GO:0004312">
    <property type="term" value="F:fatty acid synthase activity"/>
    <property type="evidence" value="ECO:0007669"/>
    <property type="project" value="TreeGrafter"/>
</dbReference>
<evidence type="ECO:0000313" key="5">
    <source>
        <dbReference type="Proteomes" id="UP000011131"/>
    </source>
</evidence>
<dbReference type="EMBL" id="CP004025">
    <property type="protein sequence ID" value="AGC46076.1"/>
    <property type="molecule type" value="Genomic_DNA"/>
</dbReference>
<protein>
    <submittedName>
        <fullName evidence="4">Polyketide synthase type I</fullName>
    </submittedName>
</protein>
<dbReference type="PANTHER" id="PTHR43775">
    <property type="entry name" value="FATTY ACID SYNTHASE"/>
    <property type="match status" value="1"/>
</dbReference>
<dbReference type="OrthoDB" id="7617297at2"/>
<dbReference type="PANTHER" id="PTHR43775:SF37">
    <property type="entry name" value="SI:DKEY-61P9.11"/>
    <property type="match status" value="1"/>
</dbReference>
<keyword evidence="2" id="KW-0597">Phosphoprotein</keyword>
<keyword evidence="5" id="KW-1185">Reference proteome</keyword>
<dbReference type="Proteomes" id="UP000011131">
    <property type="component" value="Chromosome"/>
</dbReference>
<dbReference type="InterPro" id="IPR050091">
    <property type="entry name" value="PKS_NRPS_Biosynth_Enz"/>
</dbReference>
<dbReference type="GO" id="GO:0005737">
    <property type="term" value="C:cytoplasm"/>
    <property type="evidence" value="ECO:0007669"/>
    <property type="project" value="TreeGrafter"/>
</dbReference>
<dbReference type="GO" id="GO:0006633">
    <property type="term" value="P:fatty acid biosynthetic process"/>
    <property type="evidence" value="ECO:0007669"/>
    <property type="project" value="TreeGrafter"/>
</dbReference>
<dbReference type="SMART" id="SM00822">
    <property type="entry name" value="PKS_KR"/>
    <property type="match status" value="1"/>
</dbReference>
<evidence type="ECO:0000259" key="3">
    <source>
        <dbReference type="SMART" id="SM00822"/>
    </source>
</evidence>
<evidence type="ECO:0000256" key="1">
    <source>
        <dbReference type="ARBA" id="ARBA00022450"/>
    </source>
</evidence>
<dbReference type="Pfam" id="PF08659">
    <property type="entry name" value="KR"/>
    <property type="match status" value="1"/>
</dbReference>
<evidence type="ECO:0000313" key="4">
    <source>
        <dbReference type="EMBL" id="AGC46076.1"/>
    </source>
</evidence>
<feature type="domain" description="Ketoreductase" evidence="3">
    <location>
        <begin position="854"/>
        <end position="1083"/>
    </location>
</feature>
<dbReference type="eggNOG" id="COG1028">
    <property type="taxonomic scope" value="Bacteria"/>
</dbReference>
<dbReference type="eggNOG" id="COG0236">
    <property type="taxonomic scope" value="Bacteria"/>
</dbReference>
<gene>
    <name evidence="4" type="ordered locus">MYSTI_04786</name>
</gene>
<dbReference type="GO" id="GO:0071770">
    <property type="term" value="P:DIM/DIP cell wall layer assembly"/>
    <property type="evidence" value="ECO:0007669"/>
    <property type="project" value="TreeGrafter"/>
</dbReference>
<dbReference type="PATRIC" id="fig|1278073.3.peg.4859"/>
<dbReference type="Gene3D" id="3.40.50.720">
    <property type="entry name" value="NAD(P)-binding Rossmann-like Domain"/>
    <property type="match status" value="1"/>
</dbReference>
<sequence length="1161" mass="125479">MNTPPQSAVQQELVTALVEMTGYVPELFSPHVRLVDELGLTPEEVQGAVASVENKLQLPSRSTVEGTTVSSIAEGLVKSQSPGVPVQMQVEMSLEQVLAFVDGCAERNERPVLETLLEETRGALARLDARDVTPVIAPVVDAPKGSAPVAADVMKLLVGALVERTGYPAEMLEADLDLEADLGIDTVKQVEAFAMARVHLSVEKDENFRLRDHNTLNKMVKYLTGKAPAAATAPAPVPVPVPAVEVAPGASAASTVDGVVEFLRAAMAAKTGYTLDILQPKLDLEVDLGIDTVTQVEVFAHARTTHGVARDDKFRVRHYNTLQKMAEYLVARAPAQVANGVPPVAAPAPVPAPAPVVETAPVATDVMKLLVGALVERTGYPAEMLEADLDLEADLGIDTVKQVEAFAMARVHLNVEKDENFRLRDHNTLNKMVKYLTGKAPAAALSAPATPAPVALVPARPMPREVTTVSSSFSAEEVQSYLVTVLQAKTGYNIELIHPNLDLEVDLGIDTVTQLEAFALAREKFGVARNEKFRVRHYNTLQKMSEYLVAHAQASAGAAQAPEPSAPSAEDVRRFIARCEASGDTASLRKLAEHLEGRLHAPVQAATPPSQFAGKRYEVHPVALEVQADVRTVAHLKGKTLGLTTDSQGSYKTLAKLLEAAGAQVVILSSEAGSQEGVSLDWSQPEGVGQRLEQLQETQPLDGLILLHTASLAPKLMDQEVAAWSSTLNTFSLGLFQAGVAVYDRIQEIPGGGWFLVATAGGGFFGHTNAQGRIPLAGAAGGFVKCLRRERLNARCKVVDLDIQDSALWARQIWSELVCNDRDVEVGYSGGRRYVFRDIETSLAAAPVNIKPGSVVVVSGGGRGVVYPCAKLLAKVTGARVIITGRTVPPRGEEEWLKVPEAELPAYRMSFLKRYLAEHPGATPVQARRVFDSDVANRRELHRNLEDCRKQGISLEYKVCDMTDVGAVRSLLAQVRRDYGRIDGIVHGATIEESKSLPMKSSDAFVRTLASKAHLWRVLVQETWNDKLQFFINFGSGSGRYGNKGQTDYSLANYLVAKAGLVYGELRPGVRSVTIDWPVWVGAGIVENNADYQERLRAMGICVIHIDEGAYWFVEELLRGGSAGEVVIADDRTFETLNLPRYEQAAPRVVSQDAGGTRYAI</sequence>
<keyword evidence="1" id="KW-0596">Phosphopantetheine</keyword>
<dbReference type="AlphaFoldDB" id="L7UAZ4"/>
<dbReference type="InterPro" id="IPR057326">
    <property type="entry name" value="KR_dom"/>
</dbReference>
<name>L7UAZ4_MYXSD</name>
<dbReference type="SUPFAM" id="SSF47336">
    <property type="entry name" value="ACP-like"/>
    <property type="match status" value="4"/>
</dbReference>
<evidence type="ECO:0000256" key="2">
    <source>
        <dbReference type="ARBA" id="ARBA00022553"/>
    </source>
</evidence>
<dbReference type="InterPro" id="IPR036736">
    <property type="entry name" value="ACP-like_sf"/>
</dbReference>
<dbReference type="HOGENOM" id="CLU_275182_0_0_7"/>
<proteinExistence type="predicted"/>
<dbReference type="SUPFAM" id="SSF51735">
    <property type="entry name" value="NAD(P)-binding Rossmann-fold domains"/>
    <property type="match status" value="2"/>
</dbReference>
<dbReference type="InterPro" id="IPR036291">
    <property type="entry name" value="NAD(P)-bd_dom_sf"/>
</dbReference>
<accession>L7UAZ4</accession>
<dbReference type="Gene3D" id="1.10.1200.10">
    <property type="entry name" value="ACP-like"/>
    <property type="match status" value="4"/>
</dbReference>
<dbReference type="KEGG" id="msd:MYSTI_04786"/>
<organism evidence="4 5">
    <name type="scientific">Myxococcus stipitatus (strain DSM 14675 / JCM 12634 / Mx s8)</name>
    <dbReference type="NCBI Taxonomy" id="1278073"/>
    <lineage>
        <taxon>Bacteria</taxon>
        <taxon>Pseudomonadati</taxon>
        <taxon>Myxococcota</taxon>
        <taxon>Myxococcia</taxon>
        <taxon>Myxococcales</taxon>
        <taxon>Cystobacterineae</taxon>
        <taxon>Myxococcaceae</taxon>
        <taxon>Myxococcus</taxon>
    </lineage>
</organism>